<keyword evidence="6" id="KW-1185">Reference proteome</keyword>
<keyword evidence="1" id="KW-0677">Repeat</keyword>
<dbReference type="Proteomes" id="UP001237642">
    <property type="component" value="Unassembled WGS sequence"/>
</dbReference>
<evidence type="ECO:0000256" key="3">
    <source>
        <dbReference type="SAM" id="SignalP"/>
    </source>
</evidence>
<name>A0AAD8J5D0_9APIA</name>
<evidence type="ECO:0000259" key="4">
    <source>
        <dbReference type="Pfam" id="PF17781"/>
    </source>
</evidence>
<dbReference type="EMBL" id="JAUIZM010000002">
    <property type="protein sequence ID" value="KAK1396853.1"/>
    <property type="molecule type" value="Genomic_DNA"/>
</dbReference>
<evidence type="ECO:0000256" key="1">
    <source>
        <dbReference type="ARBA" id="ARBA00022737"/>
    </source>
</evidence>
<gene>
    <name evidence="5" type="ORF">POM88_006716</name>
</gene>
<sequence length="289" mass="32131">MLGALIFKLRALISILVRFCPHLASGKSAGHTGLSTRGGHLIRPTSPKSPSASAFESIEGSDDEDNMTDNSKVDSTYLYTNGDANLSDNGTVNGEPNIAASSMIRSYSVSGDLHGVQPDPVAADILRKEPEHETFVRLKFLLVREEDTVDDLIDLVKQIVAFHMQHNAEPEAVDLLMEVKHLNLLKKHVDKASYKRTCLYLSSFAKTRWRCIKDISSEKTSGRVCSDTSEYHPTFDNWQIDTTGEPKMRQEVDLHLRCEASESISTIKFASFGTPLERELAIHQILMPS</sequence>
<dbReference type="Pfam" id="PF17781">
    <property type="entry name" value="RPN1_RPN2_N"/>
    <property type="match status" value="1"/>
</dbReference>
<evidence type="ECO:0000313" key="5">
    <source>
        <dbReference type="EMBL" id="KAK1396853.1"/>
    </source>
</evidence>
<evidence type="ECO:0000256" key="2">
    <source>
        <dbReference type="SAM" id="MobiDB-lite"/>
    </source>
</evidence>
<proteinExistence type="predicted"/>
<dbReference type="PANTHER" id="PTHR10943:SF1">
    <property type="entry name" value="26S PROTEASOME NON-ATPASE REGULATORY SUBUNIT 2"/>
    <property type="match status" value="1"/>
</dbReference>
<dbReference type="PANTHER" id="PTHR10943">
    <property type="entry name" value="26S PROTEASOME NON-ATPASE REGULATORY SUBUNIT"/>
    <property type="match status" value="1"/>
</dbReference>
<reference evidence="5" key="2">
    <citation type="submission" date="2023-05" db="EMBL/GenBank/DDBJ databases">
        <authorList>
            <person name="Schelkunov M.I."/>
        </authorList>
    </citation>
    <scope>NUCLEOTIDE SEQUENCE</scope>
    <source>
        <strain evidence="5">Hsosn_3</strain>
        <tissue evidence="5">Leaf</tissue>
    </source>
</reference>
<reference evidence="5" key="1">
    <citation type="submission" date="2023-02" db="EMBL/GenBank/DDBJ databases">
        <title>Genome of toxic invasive species Heracleum sosnowskyi carries increased number of genes despite the absence of recent whole-genome duplications.</title>
        <authorList>
            <person name="Schelkunov M."/>
            <person name="Shtratnikova V."/>
            <person name="Makarenko M."/>
            <person name="Klepikova A."/>
            <person name="Omelchenko D."/>
            <person name="Novikova G."/>
            <person name="Obukhova E."/>
            <person name="Bogdanov V."/>
            <person name="Penin A."/>
            <person name="Logacheva M."/>
        </authorList>
    </citation>
    <scope>NUCLEOTIDE SEQUENCE</scope>
    <source>
        <strain evidence="5">Hsosn_3</strain>
        <tissue evidence="5">Leaf</tissue>
    </source>
</reference>
<accession>A0AAD8J5D0</accession>
<feature type="chain" id="PRO_5042181731" description="RPN1 N-terminal domain-containing protein" evidence="3">
    <location>
        <begin position="27"/>
        <end position="289"/>
    </location>
</feature>
<feature type="region of interest" description="Disordered" evidence="2">
    <location>
        <begin position="29"/>
        <end position="74"/>
    </location>
</feature>
<feature type="signal peptide" evidence="3">
    <location>
        <begin position="1"/>
        <end position="26"/>
    </location>
</feature>
<dbReference type="InterPro" id="IPR040892">
    <property type="entry name" value="RPN1_N"/>
</dbReference>
<organism evidence="5 6">
    <name type="scientific">Heracleum sosnowskyi</name>
    <dbReference type="NCBI Taxonomy" id="360622"/>
    <lineage>
        <taxon>Eukaryota</taxon>
        <taxon>Viridiplantae</taxon>
        <taxon>Streptophyta</taxon>
        <taxon>Embryophyta</taxon>
        <taxon>Tracheophyta</taxon>
        <taxon>Spermatophyta</taxon>
        <taxon>Magnoliopsida</taxon>
        <taxon>eudicotyledons</taxon>
        <taxon>Gunneridae</taxon>
        <taxon>Pentapetalae</taxon>
        <taxon>asterids</taxon>
        <taxon>campanulids</taxon>
        <taxon>Apiales</taxon>
        <taxon>Apiaceae</taxon>
        <taxon>Apioideae</taxon>
        <taxon>apioid superclade</taxon>
        <taxon>Tordylieae</taxon>
        <taxon>Tordyliinae</taxon>
        <taxon>Heracleum</taxon>
    </lineage>
</organism>
<feature type="domain" description="RPN1 N-terminal" evidence="4">
    <location>
        <begin position="145"/>
        <end position="206"/>
    </location>
</feature>
<dbReference type="GO" id="GO:0043161">
    <property type="term" value="P:proteasome-mediated ubiquitin-dependent protein catabolic process"/>
    <property type="evidence" value="ECO:0007669"/>
    <property type="project" value="TreeGrafter"/>
</dbReference>
<keyword evidence="3" id="KW-0732">Signal</keyword>
<protein>
    <recommendedName>
        <fullName evidence="4">RPN1 N-terminal domain-containing protein</fullName>
    </recommendedName>
</protein>
<evidence type="ECO:0000313" key="6">
    <source>
        <dbReference type="Proteomes" id="UP001237642"/>
    </source>
</evidence>
<dbReference type="GO" id="GO:0005634">
    <property type="term" value="C:nucleus"/>
    <property type="evidence" value="ECO:0007669"/>
    <property type="project" value="TreeGrafter"/>
</dbReference>
<comment type="caution">
    <text evidence="5">The sequence shown here is derived from an EMBL/GenBank/DDBJ whole genome shotgun (WGS) entry which is preliminary data.</text>
</comment>
<dbReference type="GO" id="GO:0008540">
    <property type="term" value="C:proteasome regulatory particle, base subcomplex"/>
    <property type="evidence" value="ECO:0007669"/>
    <property type="project" value="TreeGrafter"/>
</dbReference>
<dbReference type="GO" id="GO:0034515">
    <property type="term" value="C:proteasome storage granule"/>
    <property type="evidence" value="ECO:0007669"/>
    <property type="project" value="TreeGrafter"/>
</dbReference>
<dbReference type="AlphaFoldDB" id="A0AAD8J5D0"/>